<dbReference type="EMBL" id="JBDXMX010000002">
    <property type="protein sequence ID" value="MEO9247269.1"/>
    <property type="molecule type" value="Genomic_DNA"/>
</dbReference>
<keyword evidence="3" id="KW-1185">Reference proteome</keyword>
<dbReference type="Proteomes" id="UP001484097">
    <property type="component" value="Unassembled WGS sequence"/>
</dbReference>
<dbReference type="RefSeq" id="WP_347919783.1">
    <property type="nucleotide sequence ID" value="NZ_JBDXMX010000002.1"/>
</dbReference>
<evidence type="ECO:0000313" key="3">
    <source>
        <dbReference type="Proteomes" id="UP001484097"/>
    </source>
</evidence>
<organism evidence="2 3">
    <name type="scientific">Citricoccus nitrophenolicus</name>
    <dbReference type="NCBI Taxonomy" id="863575"/>
    <lineage>
        <taxon>Bacteria</taxon>
        <taxon>Bacillati</taxon>
        <taxon>Actinomycetota</taxon>
        <taxon>Actinomycetes</taxon>
        <taxon>Micrococcales</taxon>
        <taxon>Micrococcaceae</taxon>
        <taxon>Citricoccus</taxon>
    </lineage>
</organism>
<evidence type="ECO:0000256" key="1">
    <source>
        <dbReference type="SAM" id="MobiDB-lite"/>
    </source>
</evidence>
<evidence type="ECO:0000313" key="2">
    <source>
        <dbReference type="EMBL" id="MEO9247269.1"/>
    </source>
</evidence>
<protein>
    <recommendedName>
        <fullName evidence="4">Transcriptional regulator, AbiEi antitoxin, Type IV TA system</fullName>
    </recommendedName>
</protein>
<evidence type="ECO:0008006" key="4">
    <source>
        <dbReference type="Google" id="ProtNLM"/>
    </source>
</evidence>
<name>A0ABV0IHZ2_9MICC</name>
<comment type="caution">
    <text evidence="2">The sequence shown here is derived from an EMBL/GenBank/DDBJ whole genome shotgun (WGS) entry which is preliminary data.</text>
</comment>
<feature type="region of interest" description="Disordered" evidence="1">
    <location>
        <begin position="1"/>
        <end position="24"/>
    </location>
</feature>
<sequence length="347" mass="38640">MDALKERFTPLPLMTPGNDGGRSRKSLGRAFAAGDLVRVRHGFYVDTGVWLGATSEQRFMTTVKAVAGRLHQPVFTGATALLLQGMPLAGTPAAVEVVTSTASRAGLQTTMPGYHEAHLRHADGLPFIHRTRNVFREPPFGLDEPLWPGVHTSLRSVHLGEHLLDTLRDLGFCDALMITDALLSGRNREGIRCSRTGLEQLTRGSAAGPTGAAGRAVLDRVLRHSTHLSESPGESLSRARMIELGFELPRLQVHLTGADGVDYRVDFWWEELDLIGESDGWGKYAADGTDPAESLRREKRREDALRERGHRFVRWDWFDASDPQRFAELLVRNRVPRRRRASIRWSA</sequence>
<gene>
    <name evidence="2" type="ORF">ABDK96_06220</name>
</gene>
<accession>A0ABV0IHZ2</accession>
<proteinExistence type="predicted"/>
<reference evidence="2 3" key="1">
    <citation type="submission" date="2024-05" db="EMBL/GenBank/DDBJ databases">
        <authorList>
            <person name="Yi C."/>
        </authorList>
    </citation>
    <scope>NUCLEOTIDE SEQUENCE [LARGE SCALE GENOMIC DNA]</scope>
    <source>
        <strain evidence="2 3">XS13</strain>
    </source>
</reference>